<reference evidence="2" key="1">
    <citation type="submission" date="2020-10" db="EMBL/GenBank/DDBJ databases">
        <authorList>
            <person name="Gilroy R."/>
        </authorList>
    </citation>
    <scope>NUCLEOTIDE SEQUENCE</scope>
    <source>
        <strain evidence="2">G3-8215</strain>
    </source>
</reference>
<dbReference type="Proteomes" id="UP000725002">
    <property type="component" value="Unassembled WGS sequence"/>
</dbReference>
<evidence type="ECO:0000313" key="3">
    <source>
        <dbReference type="Proteomes" id="UP000725002"/>
    </source>
</evidence>
<protein>
    <recommendedName>
        <fullName evidence="4">Outer membrane protein beta-barrel domain-containing protein</fullName>
    </recommendedName>
</protein>
<dbReference type="EMBL" id="JADILV010000041">
    <property type="protein sequence ID" value="MBO8483676.1"/>
    <property type="molecule type" value="Genomic_DNA"/>
</dbReference>
<feature type="chain" id="PRO_5036752696" description="Outer membrane protein beta-barrel domain-containing protein" evidence="1">
    <location>
        <begin position="30"/>
        <end position="208"/>
    </location>
</feature>
<feature type="signal peptide" evidence="1">
    <location>
        <begin position="1"/>
        <end position="29"/>
    </location>
</feature>
<dbReference type="AlphaFoldDB" id="A0A940DSR7"/>
<evidence type="ECO:0000313" key="2">
    <source>
        <dbReference type="EMBL" id="MBO8483676.1"/>
    </source>
</evidence>
<proteinExistence type="predicted"/>
<keyword evidence="1" id="KW-0732">Signal</keyword>
<name>A0A940DSR7_9BACT</name>
<gene>
    <name evidence="2" type="ORF">IAB75_06130</name>
</gene>
<evidence type="ECO:0008006" key="4">
    <source>
        <dbReference type="Google" id="ProtNLM"/>
    </source>
</evidence>
<reference evidence="2" key="2">
    <citation type="journal article" date="2021" name="PeerJ">
        <title>Extensive microbial diversity within the chicken gut microbiome revealed by metagenomics and culture.</title>
        <authorList>
            <person name="Gilroy R."/>
            <person name="Ravi A."/>
            <person name="Getino M."/>
            <person name="Pursley I."/>
            <person name="Horton D.L."/>
            <person name="Alikhan N.F."/>
            <person name="Baker D."/>
            <person name="Gharbi K."/>
            <person name="Hall N."/>
            <person name="Watson M."/>
            <person name="Adriaenssens E.M."/>
            <person name="Foster-Nyarko E."/>
            <person name="Jarju S."/>
            <person name="Secka A."/>
            <person name="Antonio M."/>
            <person name="Oren A."/>
            <person name="Chaudhuri R.R."/>
            <person name="La Ragione R."/>
            <person name="Hildebrand F."/>
            <person name="Pallen M.J."/>
        </authorList>
    </citation>
    <scope>NUCLEOTIDE SEQUENCE</scope>
    <source>
        <strain evidence="2">G3-8215</strain>
    </source>
</reference>
<evidence type="ECO:0000256" key="1">
    <source>
        <dbReference type="SAM" id="SignalP"/>
    </source>
</evidence>
<comment type="caution">
    <text evidence="2">The sequence shown here is derived from an EMBL/GenBank/DDBJ whole genome shotgun (WGS) entry which is preliminary data.</text>
</comment>
<organism evidence="2 3">
    <name type="scientific">Candidatus Cryptobacteroides avicola</name>
    <dbReference type="NCBI Taxonomy" id="2840757"/>
    <lineage>
        <taxon>Bacteria</taxon>
        <taxon>Pseudomonadati</taxon>
        <taxon>Bacteroidota</taxon>
        <taxon>Bacteroidia</taxon>
        <taxon>Bacteroidales</taxon>
        <taxon>Candidatus Cryptobacteroides</taxon>
    </lineage>
</organism>
<accession>A0A940DSR7</accession>
<sequence>MLRDKLPSCFIAATAFVFVLLLSAPSAHGREKKVREPVPFRYEVRAGWGGYPVTDFLNSEISAMSPYPSLEDLYADYNGNVYMTGIISTEFAFHFRKWFSLSLGLSANGIYSKRYSADTGLKTGTDRGAIVTFMPQVRFSYLNREYVKLYSSLGVGFSYGTFQGVSQGTIGGQVVFIGVTAGKKVFGFFEIGSGTMYLGCMAGVGYRF</sequence>